<proteinExistence type="predicted"/>
<accession>A0AAV7NXQ6</accession>
<dbReference type="EMBL" id="JANPWB010000012">
    <property type="protein sequence ID" value="KAJ1119740.1"/>
    <property type="molecule type" value="Genomic_DNA"/>
</dbReference>
<keyword evidence="2" id="KW-1185">Reference proteome</keyword>
<protein>
    <submittedName>
        <fullName evidence="1">Uncharacterized protein</fullName>
    </submittedName>
</protein>
<dbReference type="Proteomes" id="UP001066276">
    <property type="component" value="Chromosome 8"/>
</dbReference>
<evidence type="ECO:0000313" key="2">
    <source>
        <dbReference type="Proteomes" id="UP001066276"/>
    </source>
</evidence>
<evidence type="ECO:0000313" key="1">
    <source>
        <dbReference type="EMBL" id="KAJ1119740.1"/>
    </source>
</evidence>
<gene>
    <name evidence="1" type="ORF">NDU88_007925</name>
</gene>
<dbReference type="AlphaFoldDB" id="A0AAV7NXQ6"/>
<sequence>MQVGSRVQRGCVGHALARPDFGGLKDGDGLCWLWPRTQDCDTDQLGNATTGNETTPCPTKRLQIRPIILKNLPTHNNLVELLEEHCTSTFTIMPQQDHAKIMLTTPEDYRSLTSVLTEQKLEHRSFSLTTVKAQHFVIWVLPANASLGHITYDLSELGLSVKKHNADCFANKQE</sequence>
<reference evidence="1" key="1">
    <citation type="journal article" date="2022" name="bioRxiv">
        <title>Sequencing and chromosome-scale assembly of the giantPleurodeles waltlgenome.</title>
        <authorList>
            <person name="Brown T."/>
            <person name="Elewa A."/>
            <person name="Iarovenko S."/>
            <person name="Subramanian E."/>
            <person name="Araus A.J."/>
            <person name="Petzold A."/>
            <person name="Susuki M."/>
            <person name="Suzuki K.-i.T."/>
            <person name="Hayashi T."/>
            <person name="Toyoda A."/>
            <person name="Oliveira C."/>
            <person name="Osipova E."/>
            <person name="Leigh N.D."/>
            <person name="Simon A."/>
            <person name="Yun M.H."/>
        </authorList>
    </citation>
    <scope>NUCLEOTIDE SEQUENCE</scope>
    <source>
        <strain evidence="1">20211129_DDA</strain>
        <tissue evidence="1">Liver</tissue>
    </source>
</reference>
<comment type="caution">
    <text evidence="1">The sequence shown here is derived from an EMBL/GenBank/DDBJ whole genome shotgun (WGS) entry which is preliminary data.</text>
</comment>
<name>A0AAV7NXQ6_PLEWA</name>
<organism evidence="1 2">
    <name type="scientific">Pleurodeles waltl</name>
    <name type="common">Iberian ribbed newt</name>
    <dbReference type="NCBI Taxonomy" id="8319"/>
    <lineage>
        <taxon>Eukaryota</taxon>
        <taxon>Metazoa</taxon>
        <taxon>Chordata</taxon>
        <taxon>Craniata</taxon>
        <taxon>Vertebrata</taxon>
        <taxon>Euteleostomi</taxon>
        <taxon>Amphibia</taxon>
        <taxon>Batrachia</taxon>
        <taxon>Caudata</taxon>
        <taxon>Salamandroidea</taxon>
        <taxon>Salamandridae</taxon>
        <taxon>Pleurodelinae</taxon>
        <taxon>Pleurodeles</taxon>
    </lineage>
</organism>